<dbReference type="AlphaFoldDB" id="A0A8X6P2C2"/>
<gene>
    <name evidence="1" type="ORF">NPIL_447331</name>
</gene>
<accession>A0A8X6P2C2</accession>
<evidence type="ECO:0000313" key="2">
    <source>
        <dbReference type="Proteomes" id="UP000887013"/>
    </source>
</evidence>
<name>A0A8X6P2C2_NEPPI</name>
<keyword evidence="2" id="KW-1185">Reference proteome</keyword>
<sequence length="198" mass="23342">MTRLRFQQSIPLTSIKRHLIINARRSNTAKTSVFRPLCPHPIEWNNKKKLKSFDTPRVDFYIEQENILLYCLQKEDGSGVPMAHWKSGFLNLDRLEREIAFKWKWLVSVGDVDRPAMIEWSHLEDNRNFLRKSLLDKQDQVVVSQILTALAHPAAFKRGWELEEQELVEFITSEERVEKEQPDGVMRSEKCYAFPENN</sequence>
<dbReference type="Proteomes" id="UP000887013">
    <property type="component" value="Unassembled WGS sequence"/>
</dbReference>
<protein>
    <submittedName>
        <fullName evidence="1">Uncharacterized protein</fullName>
    </submittedName>
</protein>
<evidence type="ECO:0000313" key="1">
    <source>
        <dbReference type="EMBL" id="GFT44745.1"/>
    </source>
</evidence>
<comment type="caution">
    <text evidence="1">The sequence shown here is derived from an EMBL/GenBank/DDBJ whole genome shotgun (WGS) entry which is preliminary data.</text>
</comment>
<proteinExistence type="predicted"/>
<organism evidence="1 2">
    <name type="scientific">Nephila pilipes</name>
    <name type="common">Giant wood spider</name>
    <name type="synonym">Nephila maculata</name>
    <dbReference type="NCBI Taxonomy" id="299642"/>
    <lineage>
        <taxon>Eukaryota</taxon>
        <taxon>Metazoa</taxon>
        <taxon>Ecdysozoa</taxon>
        <taxon>Arthropoda</taxon>
        <taxon>Chelicerata</taxon>
        <taxon>Arachnida</taxon>
        <taxon>Araneae</taxon>
        <taxon>Araneomorphae</taxon>
        <taxon>Entelegynae</taxon>
        <taxon>Araneoidea</taxon>
        <taxon>Nephilidae</taxon>
        <taxon>Nephila</taxon>
    </lineage>
</organism>
<reference evidence="1" key="1">
    <citation type="submission" date="2020-08" db="EMBL/GenBank/DDBJ databases">
        <title>Multicomponent nature underlies the extraordinary mechanical properties of spider dragline silk.</title>
        <authorList>
            <person name="Kono N."/>
            <person name="Nakamura H."/>
            <person name="Mori M."/>
            <person name="Yoshida Y."/>
            <person name="Ohtoshi R."/>
            <person name="Malay A.D."/>
            <person name="Moran D.A.P."/>
            <person name="Tomita M."/>
            <person name="Numata K."/>
            <person name="Arakawa K."/>
        </authorList>
    </citation>
    <scope>NUCLEOTIDE SEQUENCE</scope>
</reference>
<dbReference type="OrthoDB" id="10509605at2759"/>
<dbReference type="EMBL" id="BMAW01064348">
    <property type="protein sequence ID" value="GFT44745.1"/>
    <property type="molecule type" value="Genomic_DNA"/>
</dbReference>